<evidence type="ECO:0000313" key="2">
    <source>
        <dbReference type="Proteomes" id="UP000253410"/>
    </source>
</evidence>
<comment type="caution">
    <text evidence="1">The sequence shown here is derived from an EMBL/GenBank/DDBJ whole genome shotgun (WGS) entry which is preliminary data.</text>
</comment>
<dbReference type="AlphaFoldDB" id="A0A365XSM5"/>
<gene>
    <name evidence="1" type="ORF">DF182_22870</name>
</gene>
<reference evidence="1 2" key="1">
    <citation type="submission" date="2018-05" db="EMBL/GenBank/DDBJ databases">
        <title>Chitinophaga sp. K3CV102501T nov., isolated from isolated from a monsoon evergreen broad-leaved forest soil.</title>
        <authorList>
            <person name="Lv Y."/>
        </authorList>
    </citation>
    <scope>NUCLEOTIDE SEQUENCE [LARGE SCALE GENOMIC DNA]</scope>
    <source>
        <strain evidence="1 2">GDMCC 1.1325</strain>
    </source>
</reference>
<sequence length="155" mass="17188">MENVSTLENLQFSLQRQVLSFVKILIDKFPNPDDNGPYGPYGPVIRGIGHITANGTHIAHSGISYARAIAFNVINNTQVIHYSNPQSVSKFMDDVVDDLCPRPKKPHPKFDALDYLVIGYELMTAAEHAQVETLKRAFHSSANILIKAGLDQLSQ</sequence>
<protein>
    <submittedName>
        <fullName evidence="1">Uncharacterized protein</fullName>
    </submittedName>
</protein>
<keyword evidence="2" id="KW-1185">Reference proteome</keyword>
<proteinExistence type="predicted"/>
<dbReference type="Proteomes" id="UP000253410">
    <property type="component" value="Unassembled WGS sequence"/>
</dbReference>
<dbReference type="EMBL" id="QFFJ01000002">
    <property type="protein sequence ID" value="RBL89367.1"/>
    <property type="molecule type" value="Genomic_DNA"/>
</dbReference>
<dbReference type="RefSeq" id="WP_113618111.1">
    <property type="nucleotide sequence ID" value="NZ_QFFJ01000002.1"/>
</dbReference>
<name>A0A365XSM5_9BACT</name>
<evidence type="ECO:0000313" key="1">
    <source>
        <dbReference type="EMBL" id="RBL89367.1"/>
    </source>
</evidence>
<accession>A0A365XSM5</accession>
<organism evidence="1 2">
    <name type="scientific">Chitinophaga flava</name>
    <dbReference type="NCBI Taxonomy" id="2259036"/>
    <lineage>
        <taxon>Bacteria</taxon>
        <taxon>Pseudomonadati</taxon>
        <taxon>Bacteroidota</taxon>
        <taxon>Chitinophagia</taxon>
        <taxon>Chitinophagales</taxon>
        <taxon>Chitinophagaceae</taxon>
        <taxon>Chitinophaga</taxon>
    </lineage>
</organism>